<evidence type="ECO:0000313" key="2">
    <source>
        <dbReference type="Proteomes" id="UP000799755"/>
    </source>
</evidence>
<protein>
    <submittedName>
        <fullName evidence="1">Uncharacterized protein</fullName>
    </submittedName>
</protein>
<dbReference type="Proteomes" id="UP000799755">
    <property type="component" value="Unassembled WGS sequence"/>
</dbReference>
<comment type="caution">
    <text evidence="1">The sequence shown here is derived from an EMBL/GenBank/DDBJ whole genome shotgun (WGS) entry which is preliminary data.</text>
</comment>
<proteinExistence type="predicted"/>
<keyword evidence="2" id="KW-1185">Reference proteome</keyword>
<evidence type="ECO:0000313" key="1">
    <source>
        <dbReference type="EMBL" id="KAF2463854.1"/>
    </source>
</evidence>
<dbReference type="EMBL" id="MU003545">
    <property type="protein sequence ID" value="KAF2463854.1"/>
    <property type="molecule type" value="Genomic_DNA"/>
</dbReference>
<gene>
    <name evidence="1" type="ORF">BDR25DRAFT_105908</name>
</gene>
<reference evidence="1" key="1">
    <citation type="journal article" date="2020" name="Stud. Mycol.">
        <title>101 Dothideomycetes genomes: a test case for predicting lifestyles and emergence of pathogens.</title>
        <authorList>
            <person name="Haridas S."/>
            <person name="Albert R."/>
            <person name="Binder M."/>
            <person name="Bloem J."/>
            <person name="Labutti K."/>
            <person name="Salamov A."/>
            <person name="Andreopoulos B."/>
            <person name="Baker S."/>
            <person name="Barry K."/>
            <person name="Bills G."/>
            <person name="Bluhm B."/>
            <person name="Cannon C."/>
            <person name="Castanera R."/>
            <person name="Culley D."/>
            <person name="Daum C."/>
            <person name="Ezra D."/>
            <person name="Gonzalez J."/>
            <person name="Henrissat B."/>
            <person name="Kuo A."/>
            <person name="Liang C."/>
            <person name="Lipzen A."/>
            <person name="Lutzoni F."/>
            <person name="Magnuson J."/>
            <person name="Mondo S."/>
            <person name="Nolan M."/>
            <person name="Ohm R."/>
            <person name="Pangilinan J."/>
            <person name="Park H.-J."/>
            <person name="Ramirez L."/>
            <person name="Alfaro M."/>
            <person name="Sun H."/>
            <person name="Tritt A."/>
            <person name="Yoshinaga Y."/>
            <person name="Zwiers L.-H."/>
            <person name="Turgeon B."/>
            <person name="Goodwin S."/>
            <person name="Spatafora J."/>
            <person name="Crous P."/>
            <person name="Grigoriev I."/>
        </authorList>
    </citation>
    <scope>NUCLEOTIDE SEQUENCE</scope>
    <source>
        <strain evidence="1">ATCC 200398</strain>
    </source>
</reference>
<accession>A0ACB6QAA0</accession>
<name>A0ACB6QAA0_9PLEO</name>
<organism evidence="1 2">
    <name type="scientific">Lindgomyces ingoldianus</name>
    <dbReference type="NCBI Taxonomy" id="673940"/>
    <lineage>
        <taxon>Eukaryota</taxon>
        <taxon>Fungi</taxon>
        <taxon>Dikarya</taxon>
        <taxon>Ascomycota</taxon>
        <taxon>Pezizomycotina</taxon>
        <taxon>Dothideomycetes</taxon>
        <taxon>Pleosporomycetidae</taxon>
        <taxon>Pleosporales</taxon>
        <taxon>Lindgomycetaceae</taxon>
        <taxon>Lindgomyces</taxon>
    </lineage>
</organism>
<sequence length="526" mass="60810">MLISAPPKVCLTTSPRSWSQKKSMYQNSYQTGQIYPTERDEYANWETYPQNLHVSPLGVDAYRSSHQIDRLSKELFVANHESSFDFLAMDPPRDDSCRDAAWEIIQSFERLDALMELGQATSVFSIHQSYTWSRLCISEEHFRRLFTRLGVHPGFLDIVFLFREKLGPVEEGFSSAFVDIIHPAVHDIQVGTTQGCSYHIGYNIKYVARHGRALPNDPFSIREVGVYQYFSSDTQQSNWVLLQASDRIKDRLRRAFQSCDDTLPKMQFLLHSIILLDGSEDWREYMIYLEDEFTKLVDKGFFTNLKGSLQEGDLIADFSDLRKLQILTDKLRRLAHILKLNIRLGNLLKRDMARIKASSSSDLRTNCDAIRRSLDKYVLDQETHFDRLETLIARSSGIIQLVQSIQDIRSAEASQQINHEMQTLTEQGVKENKLMKRLTEQSTRDTRSMMTIALISAVFLPATFLATLFGSNFFVYSQPENSLTVASNFWVYIIFTAAFSGATVLLWYIWRQRRLQRDKENDMEAL</sequence>